<protein>
    <submittedName>
        <fullName evidence="1">Uncharacterized protein</fullName>
    </submittedName>
</protein>
<dbReference type="AlphaFoldDB" id="A0A7S2UWX4"/>
<proteinExistence type="predicted"/>
<gene>
    <name evidence="1" type="ORF">FJAP1339_LOCUS2171</name>
</gene>
<dbReference type="InterPro" id="IPR038941">
    <property type="entry name" value="At4g14100-like"/>
</dbReference>
<dbReference type="PANTHER" id="PTHR33880">
    <property type="entry name" value="EXPRESSED PROTEIN"/>
    <property type="match status" value="1"/>
</dbReference>
<dbReference type="EMBL" id="HBHR01004518">
    <property type="protein sequence ID" value="CAD9859652.1"/>
    <property type="molecule type" value="Transcribed_RNA"/>
</dbReference>
<evidence type="ECO:0000313" key="1">
    <source>
        <dbReference type="EMBL" id="CAD9859652.1"/>
    </source>
</evidence>
<sequence length="155" mass="17919">MNIIQYQNGNVIFDNERKNGSTYYYNKSSLECSVIEMGVGILRPDWLSDAVDLGEEDVDNFRCQKVSKGDGEHEPFITYWYSVDSELPIKWIFFDGGEFHVMKFTEGETLSESDWQIPEYCFTMTEPRHHITSFNPQELSLSKILARGIAKVKQA</sequence>
<reference evidence="1" key="1">
    <citation type="submission" date="2021-01" db="EMBL/GenBank/DDBJ databases">
        <authorList>
            <person name="Corre E."/>
            <person name="Pelletier E."/>
            <person name="Niang G."/>
            <person name="Scheremetjew M."/>
            <person name="Finn R."/>
            <person name="Kale V."/>
            <person name="Holt S."/>
            <person name="Cochrane G."/>
            <person name="Meng A."/>
            <person name="Brown T."/>
            <person name="Cohen L."/>
        </authorList>
    </citation>
    <scope>NUCLEOTIDE SEQUENCE</scope>
    <source>
        <strain evidence="1">CCMP1661</strain>
    </source>
</reference>
<name>A0A7S2UWX4_9STRA</name>
<accession>A0A7S2UWX4</accession>
<organism evidence="1">
    <name type="scientific">Fibrocapsa japonica</name>
    <dbReference type="NCBI Taxonomy" id="94617"/>
    <lineage>
        <taxon>Eukaryota</taxon>
        <taxon>Sar</taxon>
        <taxon>Stramenopiles</taxon>
        <taxon>Ochrophyta</taxon>
        <taxon>Raphidophyceae</taxon>
        <taxon>Chattonellales</taxon>
        <taxon>Chattonellaceae</taxon>
        <taxon>Fibrocapsa</taxon>
    </lineage>
</organism>
<dbReference type="PANTHER" id="PTHR33880:SF19">
    <property type="entry name" value="EXPRESSED PROTEIN"/>
    <property type="match status" value="1"/>
</dbReference>